<protein>
    <recommendedName>
        <fullName evidence="4">Transcription factor domain-containing protein</fullName>
    </recommendedName>
</protein>
<accession>A0A2V1EA00</accession>
<feature type="non-terminal residue" evidence="2">
    <location>
        <position position="537"/>
    </location>
</feature>
<dbReference type="EMBL" id="KZ805304">
    <property type="protein sequence ID" value="PVI07361.1"/>
    <property type="molecule type" value="Genomic_DNA"/>
</dbReference>
<gene>
    <name evidence="2" type="ORF">DM02DRAFT_498903</name>
</gene>
<keyword evidence="3" id="KW-1185">Reference proteome</keyword>
<dbReference type="STRING" id="97972.A0A2V1EA00"/>
<feature type="region of interest" description="Disordered" evidence="1">
    <location>
        <begin position="1"/>
        <end position="85"/>
    </location>
</feature>
<reference evidence="2 3" key="1">
    <citation type="journal article" date="2018" name="Sci. Rep.">
        <title>Comparative genomics provides insights into the lifestyle and reveals functional heterogeneity of dark septate endophytic fungi.</title>
        <authorList>
            <person name="Knapp D.G."/>
            <person name="Nemeth J.B."/>
            <person name="Barry K."/>
            <person name="Hainaut M."/>
            <person name="Henrissat B."/>
            <person name="Johnson J."/>
            <person name="Kuo A."/>
            <person name="Lim J.H.P."/>
            <person name="Lipzen A."/>
            <person name="Nolan M."/>
            <person name="Ohm R.A."/>
            <person name="Tamas L."/>
            <person name="Grigoriev I.V."/>
            <person name="Spatafora J.W."/>
            <person name="Nagy L.G."/>
            <person name="Kovacs G.M."/>
        </authorList>
    </citation>
    <scope>NUCLEOTIDE SEQUENCE [LARGE SCALE GENOMIC DNA]</scope>
    <source>
        <strain evidence="2 3">DSE2036</strain>
    </source>
</reference>
<evidence type="ECO:0000313" key="2">
    <source>
        <dbReference type="EMBL" id="PVI07361.1"/>
    </source>
</evidence>
<evidence type="ECO:0000313" key="3">
    <source>
        <dbReference type="Proteomes" id="UP000244855"/>
    </source>
</evidence>
<dbReference type="PANTHER" id="PTHR37540:SF5">
    <property type="entry name" value="TRANSCRIPTION FACTOR DOMAIN-CONTAINING PROTEIN"/>
    <property type="match status" value="1"/>
</dbReference>
<organism evidence="2 3">
    <name type="scientific">Periconia macrospinosa</name>
    <dbReference type="NCBI Taxonomy" id="97972"/>
    <lineage>
        <taxon>Eukaryota</taxon>
        <taxon>Fungi</taxon>
        <taxon>Dikarya</taxon>
        <taxon>Ascomycota</taxon>
        <taxon>Pezizomycotina</taxon>
        <taxon>Dothideomycetes</taxon>
        <taxon>Pleosporomycetidae</taxon>
        <taxon>Pleosporales</taxon>
        <taxon>Massarineae</taxon>
        <taxon>Periconiaceae</taxon>
        <taxon>Periconia</taxon>
    </lineage>
</organism>
<evidence type="ECO:0000256" key="1">
    <source>
        <dbReference type="SAM" id="MobiDB-lite"/>
    </source>
</evidence>
<feature type="non-terminal residue" evidence="2">
    <location>
        <position position="1"/>
    </location>
</feature>
<proteinExistence type="predicted"/>
<dbReference type="PANTHER" id="PTHR37540">
    <property type="entry name" value="TRANSCRIPTION FACTOR (ACR-2), PUTATIVE-RELATED-RELATED"/>
    <property type="match status" value="1"/>
</dbReference>
<dbReference type="OrthoDB" id="5386330at2759"/>
<sequence length="537" mass="60411">PMQFMFIDSTSHGVNAKPDKAVRSFVMKSARSKKPWSTRQKSPKTEADPDADSPPDEKPITPSLLTRPTRPGNISPASSDYLTTPTTPTYSPLSAHSYASADASFLAFQHAHPYPYNPLPPSPRLVCNISNCTGDICGEPHDSYTALTTRANITFQSANTFDCFPIPTNERIRGLIDNFVKTFAGGLIPLDHRQVSKASTTRWISHSMLSRTGAPFIFAVLYSSVLTSQATPDEILLYKTRAVGAINSQLKDPNSRVDDNNIAAVFMLLTLEEMTVVDDKSDQSKKERDVHRDGLKEMIQQRGGLAALASNQNLQIFILMHSIAHAVSTFERPYTALLDNTGQPLPYDMPSFRSRPFSTRNIRLFQLLRPHPKLLEIIANVIVFVGDLSVWFDDARSPLNPFELQKNNLLLVYQLFDWYKIGEEDVNSERSPVDQSICLSIIIFLIALQEVRSYHMMVQMAAQKLKTALERCLLDWGDSPDILMWTLTLGAMATQGTELFPFFKSHCRWIYGMQGIHDYTTTHELLDRMRQCLWVGS</sequence>
<evidence type="ECO:0008006" key="4">
    <source>
        <dbReference type="Google" id="ProtNLM"/>
    </source>
</evidence>
<name>A0A2V1EA00_9PLEO</name>
<dbReference type="Proteomes" id="UP000244855">
    <property type="component" value="Unassembled WGS sequence"/>
</dbReference>
<dbReference type="AlphaFoldDB" id="A0A2V1EA00"/>